<evidence type="ECO:0000259" key="9">
    <source>
        <dbReference type="PROSITE" id="PS50850"/>
    </source>
</evidence>
<keyword evidence="3" id="KW-1003">Cell membrane</keyword>
<dbReference type="PANTHER" id="PTHR48021">
    <property type="match status" value="1"/>
</dbReference>
<feature type="transmembrane region" description="Helical" evidence="8">
    <location>
        <begin position="1301"/>
        <end position="1320"/>
    </location>
</feature>
<feature type="transmembrane region" description="Helical" evidence="8">
    <location>
        <begin position="873"/>
        <end position="895"/>
    </location>
</feature>
<dbReference type="Gene3D" id="1.20.1250.20">
    <property type="entry name" value="MFS general substrate transporter like domains"/>
    <property type="match status" value="4"/>
</dbReference>
<dbReference type="InterPro" id="IPR020846">
    <property type="entry name" value="MFS_dom"/>
</dbReference>
<feature type="transmembrane region" description="Helical" evidence="8">
    <location>
        <begin position="847"/>
        <end position="866"/>
    </location>
</feature>
<feature type="transmembrane region" description="Helical" evidence="8">
    <location>
        <begin position="699"/>
        <end position="717"/>
    </location>
</feature>
<evidence type="ECO:0000256" key="8">
    <source>
        <dbReference type="SAM" id="Phobius"/>
    </source>
</evidence>
<feature type="transmembrane region" description="Helical" evidence="8">
    <location>
        <begin position="943"/>
        <end position="962"/>
    </location>
</feature>
<feature type="transmembrane region" description="Helical" evidence="8">
    <location>
        <begin position="297"/>
        <end position="317"/>
    </location>
</feature>
<feature type="transmembrane region" description="Helical" evidence="8">
    <location>
        <begin position="1428"/>
        <end position="1448"/>
    </location>
</feature>
<dbReference type="FunFam" id="1.20.1250.20:FF:000218">
    <property type="entry name" value="facilitated trehalose transporter Tret1"/>
    <property type="match status" value="3"/>
</dbReference>
<feature type="transmembrane region" description="Helical" evidence="8">
    <location>
        <begin position="86"/>
        <end position="106"/>
    </location>
</feature>
<evidence type="ECO:0000256" key="6">
    <source>
        <dbReference type="ARBA" id="ARBA00022989"/>
    </source>
</evidence>
<keyword evidence="7 8" id="KW-0472">Membrane</keyword>
<evidence type="ECO:0000256" key="2">
    <source>
        <dbReference type="ARBA" id="ARBA00022448"/>
    </source>
</evidence>
<organism evidence="10 11">
    <name type="scientific">Cotesia congregata</name>
    <name type="common">Parasitoid wasp</name>
    <name type="synonym">Apanteles congregatus</name>
    <dbReference type="NCBI Taxonomy" id="51543"/>
    <lineage>
        <taxon>Eukaryota</taxon>
        <taxon>Metazoa</taxon>
        <taxon>Ecdysozoa</taxon>
        <taxon>Arthropoda</taxon>
        <taxon>Hexapoda</taxon>
        <taxon>Insecta</taxon>
        <taxon>Pterygota</taxon>
        <taxon>Neoptera</taxon>
        <taxon>Endopterygota</taxon>
        <taxon>Hymenoptera</taxon>
        <taxon>Apocrita</taxon>
        <taxon>Ichneumonoidea</taxon>
        <taxon>Braconidae</taxon>
        <taxon>Microgastrinae</taxon>
        <taxon>Cotesia</taxon>
    </lineage>
</organism>
<feature type="transmembrane region" description="Helical" evidence="8">
    <location>
        <begin position="1153"/>
        <end position="1171"/>
    </location>
</feature>
<dbReference type="GO" id="GO:0022857">
    <property type="term" value="F:transmembrane transporter activity"/>
    <property type="evidence" value="ECO:0007669"/>
    <property type="project" value="InterPro"/>
</dbReference>
<keyword evidence="5 8" id="KW-0812">Transmembrane</keyword>
<keyword evidence="6 8" id="KW-1133">Transmembrane helix</keyword>
<feature type="transmembrane region" description="Helical" evidence="8">
    <location>
        <begin position="381"/>
        <end position="400"/>
    </location>
</feature>
<keyword evidence="4" id="KW-0762">Sugar transport</keyword>
<feature type="transmembrane region" description="Helical" evidence="8">
    <location>
        <begin position="548"/>
        <end position="566"/>
    </location>
</feature>
<dbReference type="InterPro" id="IPR036259">
    <property type="entry name" value="MFS_trans_sf"/>
</dbReference>
<protein>
    <submittedName>
        <fullName evidence="10">Similar to Tret1: Facilitated trehalose transporter Tret1 (Bombyx mori)</fullName>
    </submittedName>
</protein>
<feature type="transmembrane region" description="Helical" evidence="8">
    <location>
        <begin position="420"/>
        <end position="440"/>
    </location>
</feature>
<feature type="transmembrane region" description="Helical" evidence="8">
    <location>
        <begin position="273"/>
        <end position="291"/>
    </location>
</feature>
<feature type="transmembrane region" description="Helical" evidence="8">
    <location>
        <begin position="641"/>
        <end position="659"/>
    </location>
</feature>
<feature type="transmembrane region" description="Helical" evidence="8">
    <location>
        <begin position="1024"/>
        <end position="1045"/>
    </location>
</feature>
<evidence type="ECO:0000256" key="3">
    <source>
        <dbReference type="ARBA" id="ARBA00022475"/>
    </source>
</evidence>
<feature type="transmembrane region" description="Helical" evidence="8">
    <location>
        <begin position="121"/>
        <end position="143"/>
    </location>
</feature>
<dbReference type="InterPro" id="IPR050549">
    <property type="entry name" value="MFS_Trehalose_Transporter"/>
</dbReference>
<feature type="domain" description="Major facilitator superfamily (MFS) profile" evidence="9">
    <location>
        <begin position="1027"/>
        <end position="1452"/>
    </location>
</feature>
<evidence type="ECO:0000256" key="7">
    <source>
        <dbReference type="ARBA" id="ARBA00023136"/>
    </source>
</evidence>
<feature type="transmembrane region" description="Helical" evidence="8">
    <location>
        <begin position="665"/>
        <end position="687"/>
    </location>
</feature>
<feature type="transmembrane region" description="Helical" evidence="8">
    <location>
        <begin position="1094"/>
        <end position="1112"/>
    </location>
</feature>
<evidence type="ECO:0000313" key="11">
    <source>
        <dbReference type="Proteomes" id="UP000786811"/>
    </source>
</evidence>
<dbReference type="EMBL" id="CAJNRD030001124">
    <property type="protein sequence ID" value="CAG5107505.1"/>
    <property type="molecule type" value="Genomic_DNA"/>
</dbReference>
<comment type="subcellular location">
    <subcellularLocation>
        <location evidence="1">Cell membrane</location>
        <topology evidence="1">Multi-pass membrane protein</topology>
    </subcellularLocation>
</comment>
<dbReference type="PROSITE" id="PS50850">
    <property type="entry name" value="MFS"/>
    <property type="match status" value="3"/>
</dbReference>
<sequence length="1488" mass="164324">MLTQIQVTIMNLLDLVINISFVSIVSTLLATYTTGKFGRTVSFYDHASISQYLYLSIVLAIVYQFSLTIGVVSIPSTLVSEMYAPIVKTFGVCIGSGIFYVFAFAASKSYQLMVGLLTEKYVFWIYAVLVIFTRLYTIAAVVYGRNVYFIKLNAGLVAGWSSPYLAKLNAIKYPNSELPLSDIDASWIASLPNLARPCGAIFGGVLVYVIGTKLSMLLSGVGFALGWLCFFVIDSLPLVYVSRVVSGIAVGMLFSVSPLYIGEIAHPKIRGALIALTMQGFLVGTLCGSIMGKYLNMWVFAAVSLAINIIFLISFSVMPQTPYHLIRCHKLEEAAKSILFYDRKAHVKKELDTLQAFQQANQSTTFKSILHELSTPVNRRALLMVNIIAILAQVSGSNVFSSYMEIILTNAHVDIIEPSSLVIVVSLVSILSSFLGMLTYDKYGRTIMLSSSSMGAAFAIFLMGLNYLLLDLNFRNPNLQWLSIVSIILYKIAGSFGLTVVPSALTSEIFAPSIKGVGSCIKSSLIGISAFSVTKSYQPLVKILTEKYLFFIYSLLLILLALYSIYFIPETKVFLMTLVTGLVAGWTSPYITKLDAATHPDSELPINETEASWIVSLINISRTGGSILSAIFVYSIGTKSTALVSGIPLAIGWICFFIMNSVTLVYVSRILSGIGIGMYYSSFSLYIGEMSHPKIRGALVTFNVQGFLMGNLCGNIMGKYCKMWLFAAVSLVFNVIFMVLFSMMPHTPHYLIRCNKMDKAVESISWYNSTADVTNELKALEQFLSVHQSHSFWDEFRALSQPVNRKTLLMIIIITVCTQLGGPYAFSSYMEIIVTNARLDIIKPSDLIIGVSVIGIVSSWLSIYTIDRWGRTIMLLISSIGAAFAMFLIGLNFQLLDLDYSDSRLQWLSITGTIMYRIMSSLGLLSVPATLASEMFAPNVKSVSSCIININVGIFAFTASRSYQPLVSILTEKYVFWIYTLLMIVTGVYTIIFIPETKDKTLTEIHEMLSSGKKLEKVKGSNKYNGVFLLSVMVGSIAGWTSPYLAKLDAQENPNSELPIDKVEASWIASLINLSRPAGGILGALLVHIIGTKLSSLFVGVPIAIGWALFLIKNSVTLIYVSRTLHGISFGMFFSCFPLYVGEIAHPKIRGALIALVMQGLMVGNLCGTVIGKFVDLWMFAAIILVPNLIFLSSFCIMPHTPHYLIRRNEIDKAAKSIEFYDRNTDVKNQLEALKEFIQSSKSLTFRDTIRELNTPVNRKALIMVNIVFAFFQLSGNYTVNAYMEILLTNARINVVVPSDLVISGNVLSIVSSWISIYTNDKYGRPVMLLISSVGVGIGMFLWGLHYQLLDIGYTNPNLQWISIIALVVYQLSVPLGLIPVPSTLISEMFAPSVKNLSASISSVISGLCAFAASRSYQPMVDALSEKYVFWIYSFLMFSSGLYSIIFIPETKGKSLAEIQEILSRDIKAKSNKEDKSNDDDNRVIKKM</sequence>
<dbReference type="Pfam" id="PF00083">
    <property type="entry name" value="Sugar_tr"/>
    <property type="match status" value="3"/>
</dbReference>
<feature type="transmembrane region" description="Helical" evidence="8">
    <location>
        <begin position="12"/>
        <end position="32"/>
    </location>
</feature>
<keyword evidence="11" id="KW-1185">Reference proteome</keyword>
<evidence type="ECO:0000256" key="1">
    <source>
        <dbReference type="ARBA" id="ARBA00004651"/>
    </source>
</evidence>
<feature type="transmembrane region" description="Helical" evidence="8">
    <location>
        <begin position="481"/>
        <end position="501"/>
    </location>
</feature>
<gene>
    <name evidence="10" type="ORF">HICCMSTLAB_LOCUS12777</name>
</gene>
<feature type="transmembrane region" description="Helical" evidence="8">
    <location>
        <begin position="1327"/>
        <end position="1349"/>
    </location>
</feature>
<feature type="transmembrane region" description="Helical" evidence="8">
    <location>
        <begin position="1065"/>
        <end position="1087"/>
    </location>
</feature>
<feature type="transmembrane region" description="Helical" evidence="8">
    <location>
        <begin position="1361"/>
        <end position="1385"/>
    </location>
</feature>
<feature type="domain" description="Major facilitator superfamily (MFS) profile" evidence="9">
    <location>
        <begin position="573"/>
        <end position="998"/>
    </location>
</feature>
<dbReference type="InterPro" id="IPR005828">
    <property type="entry name" value="MFS_sugar_transport-like"/>
</dbReference>
<dbReference type="PROSITE" id="PS00217">
    <property type="entry name" value="SUGAR_TRANSPORT_2"/>
    <property type="match status" value="3"/>
</dbReference>
<evidence type="ECO:0000256" key="4">
    <source>
        <dbReference type="ARBA" id="ARBA00022597"/>
    </source>
</evidence>
<name>A0A8J2HNJ1_COTCN</name>
<feature type="transmembrane region" description="Helical" evidence="8">
    <location>
        <begin position="611"/>
        <end position="634"/>
    </location>
</feature>
<accession>A0A8J2HNJ1</accession>
<feature type="transmembrane region" description="Helical" evidence="8">
    <location>
        <begin position="1261"/>
        <end position="1281"/>
    </location>
</feature>
<feature type="transmembrane region" description="Helical" evidence="8">
    <location>
        <begin position="907"/>
        <end position="931"/>
    </location>
</feature>
<proteinExistence type="predicted"/>
<feature type="transmembrane region" description="Helical" evidence="8">
    <location>
        <begin position="974"/>
        <end position="994"/>
    </location>
</feature>
<feature type="domain" description="Major facilitator superfamily (MFS) profile" evidence="9">
    <location>
        <begin position="147"/>
        <end position="572"/>
    </location>
</feature>
<dbReference type="InterPro" id="IPR005829">
    <property type="entry name" value="Sugar_transporter_CS"/>
</dbReference>
<dbReference type="GO" id="GO:0005886">
    <property type="term" value="C:plasma membrane"/>
    <property type="evidence" value="ECO:0007669"/>
    <property type="project" value="UniProtKB-SubCell"/>
</dbReference>
<feature type="transmembrane region" description="Helical" evidence="8">
    <location>
        <begin position="239"/>
        <end position="261"/>
    </location>
</feature>
<dbReference type="PANTHER" id="PTHR48021:SF1">
    <property type="entry name" value="GH07001P-RELATED"/>
    <property type="match status" value="1"/>
</dbReference>
<dbReference type="Proteomes" id="UP000786811">
    <property type="component" value="Unassembled WGS sequence"/>
</dbReference>
<comment type="caution">
    <text evidence="10">The sequence shown here is derived from an EMBL/GenBank/DDBJ whole genome shotgun (WGS) entry which is preliminary data.</text>
</comment>
<feature type="transmembrane region" description="Helical" evidence="8">
    <location>
        <begin position="807"/>
        <end position="827"/>
    </location>
</feature>
<dbReference type="OrthoDB" id="6133115at2759"/>
<evidence type="ECO:0000313" key="10">
    <source>
        <dbReference type="EMBL" id="CAG5107505.1"/>
    </source>
</evidence>
<feature type="transmembrane region" description="Helical" evidence="8">
    <location>
        <begin position="1118"/>
        <end position="1141"/>
    </location>
</feature>
<keyword evidence="2" id="KW-0813">Transport</keyword>
<evidence type="ECO:0000256" key="5">
    <source>
        <dbReference type="ARBA" id="ARBA00022692"/>
    </source>
</evidence>
<feature type="transmembrane region" description="Helical" evidence="8">
    <location>
        <begin position="447"/>
        <end position="469"/>
    </location>
</feature>
<dbReference type="SUPFAM" id="SSF103473">
    <property type="entry name" value="MFS general substrate transporter"/>
    <property type="match status" value="3"/>
</dbReference>
<feature type="transmembrane region" description="Helical" evidence="8">
    <location>
        <begin position="1397"/>
        <end position="1416"/>
    </location>
</feature>
<feature type="transmembrane region" description="Helical" evidence="8">
    <location>
        <begin position="723"/>
        <end position="743"/>
    </location>
</feature>
<reference evidence="10" key="1">
    <citation type="submission" date="2021-04" db="EMBL/GenBank/DDBJ databases">
        <authorList>
            <person name="Chebbi M.A.C M."/>
        </authorList>
    </citation>
    <scope>NUCLEOTIDE SEQUENCE</scope>
</reference>
<feature type="transmembrane region" description="Helical" evidence="8">
    <location>
        <begin position="1177"/>
        <end position="1198"/>
    </location>
</feature>
<feature type="transmembrane region" description="Helical" evidence="8">
    <location>
        <begin position="52"/>
        <end position="74"/>
    </location>
</feature>